<dbReference type="GO" id="GO:0034040">
    <property type="term" value="F:ATPase-coupled lipid transmembrane transporter activity"/>
    <property type="evidence" value="ECO:0007669"/>
    <property type="project" value="TreeGrafter"/>
</dbReference>
<keyword evidence="12" id="KW-1185">Reference proteome</keyword>
<evidence type="ECO:0000256" key="6">
    <source>
        <dbReference type="ARBA" id="ARBA00023136"/>
    </source>
</evidence>
<feature type="transmembrane region" description="Helical" evidence="8">
    <location>
        <begin position="139"/>
        <end position="159"/>
    </location>
</feature>
<evidence type="ECO:0000256" key="8">
    <source>
        <dbReference type="SAM" id="Phobius"/>
    </source>
</evidence>
<dbReference type="RefSeq" id="WP_156215436.1">
    <property type="nucleotide sequence ID" value="NZ_WOFH01000002.1"/>
</dbReference>
<evidence type="ECO:0000259" key="9">
    <source>
        <dbReference type="PROSITE" id="PS50893"/>
    </source>
</evidence>
<dbReference type="GO" id="GO:0005524">
    <property type="term" value="F:ATP binding"/>
    <property type="evidence" value="ECO:0007669"/>
    <property type="project" value="UniProtKB-KW"/>
</dbReference>
<dbReference type="PANTHER" id="PTHR24221:SF654">
    <property type="entry name" value="ATP-BINDING CASSETTE SUB-FAMILY B MEMBER 6"/>
    <property type="match status" value="1"/>
</dbReference>
<dbReference type="InterPro" id="IPR011527">
    <property type="entry name" value="ABC1_TM_dom"/>
</dbReference>
<evidence type="ECO:0000256" key="3">
    <source>
        <dbReference type="ARBA" id="ARBA00022741"/>
    </source>
</evidence>
<evidence type="ECO:0000256" key="5">
    <source>
        <dbReference type="ARBA" id="ARBA00022989"/>
    </source>
</evidence>
<feature type="domain" description="ABC transporter" evidence="9">
    <location>
        <begin position="342"/>
        <end position="566"/>
    </location>
</feature>
<dbReference type="GO" id="GO:0140359">
    <property type="term" value="F:ABC-type transporter activity"/>
    <property type="evidence" value="ECO:0007669"/>
    <property type="project" value="InterPro"/>
</dbReference>
<feature type="transmembrane region" description="Helical" evidence="8">
    <location>
        <begin position="60"/>
        <end position="78"/>
    </location>
</feature>
<keyword evidence="4 11" id="KW-0067">ATP-binding</keyword>
<protein>
    <submittedName>
        <fullName evidence="11">ATP-binding cassette domain-containing protein</fullName>
    </submittedName>
</protein>
<keyword evidence="6 8" id="KW-0472">Membrane</keyword>
<dbReference type="Pfam" id="PF00005">
    <property type="entry name" value="ABC_tran"/>
    <property type="match status" value="1"/>
</dbReference>
<keyword evidence="2 8" id="KW-0812">Transmembrane</keyword>
<keyword evidence="5 8" id="KW-1133">Transmembrane helix</keyword>
<evidence type="ECO:0000313" key="12">
    <source>
        <dbReference type="Proteomes" id="UP000432015"/>
    </source>
</evidence>
<evidence type="ECO:0000256" key="1">
    <source>
        <dbReference type="ARBA" id="ARBA00004651"/>
    </source>
</evidence>
<dbReference type="InterPro" id="IPR003593">
    <property type="entry name" value="AAA+_ATPase"/>
</dbReference>
<dbReference type="Gene3D" id="1.20.1560.10">
    <property type="entry name" value="ABC transporter type 1, transmembrane domain"/>
    <property type="match status" value="1"/>
</dbReference>
<feature type="compositionally biased region" description="Basic and acidic residues" evidence="7">
    <location>
        <begin position="626"/>
        <end position="646"/>
    </location>
</feature>
<dbReference type="PANTHER" id="PTHR24221">
    <property type="entry name" value="ATP-BINDING CASSETTE SUB-FAMILY B"/>
    <property type="match status" value="1"/>
</dbReference>
<dbReference type="InterPro" id="IPR003439">
    <property type="entry name" value="ABC_transporter-like_ATP-bd"/>
</dbReference>
<sequence>MTSRREAARLLWRTAAGAVRGRPRAASAVLAWSLLEAVPTAVFGRAVAQATDAFLDDRPVRAAAWLAALAVAAVVGAYGSRRLYLALAALVEPFRDDLVRAVTRGALYRSLRGRPDTGAVARLTHQVEIVRDTFGGILVVARGFVFAAGAALLGLATLMPEVTLLVLPPLVAGLVLFGAAFGAAAIRQRALVVGEEEIAERTTALAEGLRDVVACGAEDQVRERLAAAVDAQAAAGRAVARFAAVRALALAVSGWLPLLVVLAAAPWLMRRGATPGMVVGALAYVLHGLQPALRTLVQGMGGSGLRLAVTLGRILETSAPVAPPLPPVAEAPREERADAPAVELRGVTFAYGASARPVISGLDLTIPRGDHLAVVGPSGIGKSTLAALVAGLLAPLEGEVLVAGRPAGDPAARVLIPQEAYVFTGTVHENLTYLAPDARDEDVVRAADELGLARLVRDLGGYGATVDPAALTEGQRQLIALCRAYLAPAPLIVLDEAACRLDAAAEARAEEAFARRPGTLVVIAHRVSSAVRARRVLVLDGTHARVGRHADLPAVSPLYRDLIGRWESGDPDRPSPEAPGTAGPEGPGTADPEGPGGSQPPGLLGDPDRVHPVPRADLPVDAGEVVADRPDRQDEVLGDLRRRGPA</sequence>
<keyword evidence="3" id="KW-0547">Nucleotide-binding</keyword>
<dbReference type="SUPFAM" id="SSF52540">
    <property type="entry name" value="P-loop containing nucleoside triphosphate hydrolases"/>
    <property type="match status" value="1"/>
</dbReference>
<dbReference type="InterPro" id="IPR039421">
    <property type="entry name" value="Type_1_exporter"/>
</dbReference>
<organism evidence="11 12">
    <name type="scientific">Actinomadura litoris</name>
    <dbReference type="NCBI Taxonomy" id="2678616"/>
    <lineage>
        <taxon>Bacteria</taxon>
        <taxon>Bacillati</taxon>
        <taxon>Actinomycetota</taxon>
        <taxon>Actinomycetes</taxon>
        <taxon>Streptosporangiales</taxon>
        <taxon>Thermomonosporaceae</taxon>
        <taxon>Actinomadura</taxon>
    </lineage>
</organism>
<dbReference type="PROSITE" id="PS50929">
    <property type="entry name" value="ABC_TM1F"/>
    <property type="match status" value="1"/>
</dbReference>
<dbReference type="SMART" id="SM00382">
    <property type="entry name" value="AAA"/>
    <property type="match status" value="1"/>
</dbReference>
<name>A0A7K1KWV3_9ACTN</name>
<dbReference type="SUPFAM" id="SSF90123">
    <property type="entry name" value="ABC transporter transmembrane region"/>
    <property type="match status" value="1"/>
</dbReference>
<dbReference type="InterPro" id="IPR036640">
    <property type="entry name" value="ABC1_TM_sf"/>
</dbReference>
<feature type="region of interest" description="Disordered" evidence="7">
    <location>
        <begin position="564"/>
        <end position="646"/>
    </location>
</feature>
<comment type="subcellular location">
    <subcellularLocation>
        <location evidence="1">Cell membrane</location>
        <topology evidence="1">Multi-pass membrane protein</topology>
    </subcellularLocation>
</comment>
<feature type="transmembrane region" description="Helical" evidence="8">
    <location>
        <begin position="165"/>
        <end position="186"/>
    </location>
</feature>
<evidence type="ECO:0000313" key="11">
    <source>
        <dbReference type="EMBL" id="MUN36436.1"/>
    </source>
</evidence>
<dbReference type="Proteomes" id="UP000432015">
    <property type="component" value="Unassembled WGS sequence"/>
</dbReference>
<evidence type="ECO:0000256" key="4">
    <source>
        <dbReference type="ARBA" id="ARBA00022840"/>
    </source>
</evidence>
<feature type="compositionally biased region" description="Basic and acidic residues" evidence="7">
    <location>
        <begin position="564"/>
        <end position="575"/>
    </location>
</feature>
<feature type="domain" description="ABC transmembrane type-1" evidence="10">
    <location>
        <begin position="28"/>
        <end position="291"/>
    </location>
</feature>
<accession>A0A7K1KWV3</accession>
<feature type="transmembrane region" description="Helical" evidence="8">
    <location>
        <begin position="247"/>
        <end position="269"/>
    </location>
</feature>
<evidence type="ECO:0000256" key="2">
    <source>
        <dbReference type="ARBA" id="ARBA00022692"/>
    </source>
</evidence>
<reference evidence="11 12" key="1">
    <citation type="submission" date="2019-11" db="EMBL/GenBank/DDBJ databases">
        <authorList>
            <person name="Cao P."/>
        </authorList>
    </citation>
    <scope>NUCLEOTIDE SEQUENCE [LARGE SCALE GENOMIC DNA]</scope>
    <source>
        <strain evidence="11 12">NEAU-AAG5</strain>
    </source>
</reference>
<evidence type="ECO:0000256" key="7">
    <source>
        <dbReference type="SAM" id="MobiDB-lite"/>
    </source>
</evidence>
<feature type="compositionally biased region" description="Low complexity" evidence="7">
    <location>
        <begin position="578"/>
        <end position="593"/>
    </location>
</feature>
<dbReference type="GO" id="GO:0005886">
    <property type="term" value="C:plasma membrane"/>
    <property type="evidence" value="ECO:0007669"/>
    <property type="project" value="UniProtKB-SubCell"/>
</dbReference>
<evidence type="ECO:0000259" key="10">
    <source>
        <dbReference type="PROSITE" id="PS50929"/>
    </source>
</evidence>
<dbReference type="PROSITE" id="PS50893">
    <property type="entry name" value="ABC_TRANSPORTER_2"/>
    <property type="match status" value="1"/>
</dbReference>
<dbReference type="EMBL" id="WOFH01000002">
    <property type="protein sequence ID" value="MUN36436.1"/>
    <property type="molecule type" value="Genomic_DNA"/>
</dbReference>
<dbReference type="Gene3D" id="3.40.50.300">
    <property type="entry name" value="P-loop containing nucleotide triphosphate hydrolases"/>
    <property type="match status" value="1"/>
</dbReference>
<dbReference type="InterPro" id="IPR027417">
    <property type="entry name" value="P-loop_NTPase"/>
</dbReference>
<dbReference type="AlphaFoldDB" id="A0A7K1KWV3"/>
<dbReference type="GO" id="GO:0016887">
    <property type="term" value="F:ATP hydrolysis activity"/>
    <property type="evidence" value="ECO:0007669"/>
    <property type="project" value="InterPro"/>
</dbReference>
<comment type="caution">
    <text evidence="11">The sequence shown here is derived from an EMBL/GenBank/DDBJ whole genome shotgun (WGS) entry which is preliminary data.</text>
</comment>
<gene>
    <name evidence="11" type="ORF">GNZ18_07460</name>
</gene>
<proteinExistence type="predicted"/>